<evidence type="ECO:0000256" key="1">
    <source>
        <dbReference type="ARBA" id="ARBA00004196"/>
    </source>
</evidence>
<keyword evidence="4" id="KW-0472">Membrane</keyword>
<dbReference type="PANTHER" id="PTHR32347">
    <property type="entry name" value="EFFLUX SYSTEM COMPONENT YKNX-RELATED"/>
    <property type="match status" value="1"/>
</dbReference>
<proteinExistence type="predicted"/>
<dbReference type="Proteomes" id="UP000614200">
    <property type="component" value="Unassembled WGS sequence"/>
</dbReference>
<evidence type="ECO:0000259" key="6">
    <source>
        <dbReference type="Pfam" id="PF25990"/>
    </source>
</evidence>
<evidence type="ECO:0000313" key="8">
    <source>
        <dbReference type="Proteomes" id="UP000614200"/>
    </source>
</evidence>
<dbReference type="Gene3D" id="2.40.50.100">
    <property type="match status" value="2"/>
</dbReference>
<dbReference type="InterPro" id="IPR058625">
    <property type="entry name" value="MdtA-like_BSH"/>
</dbReference>
<protein>
    <submittedName>
        <fullName evidence="7">HlyD family secretion protein</fullName>
    </submittedName>
</protein>
<dbReference type="PANTHER" id="PTHR32347:SF23">
    <property type="entry name" value="BLL5650 PROTEIN"/>
    <property type="match status" value="1"/>
</dbReference>
<evidence type="ECO:0000256" key="4">
    <source>
        <dbReference type="SAM" id="Phobius"/>
    </source>
</evidence>
<dbReference type="Pfam" id="PF25917">
    <property type="entry name" value="BSH_RND"/>
    <property type="match status" value="1"/>
</dbReference>
<feature type="domain" description="Multidrug resistance protein MdtA-like barrel-sandwich hybrid" evidence="5">
    <location>
        <begin position="63"/>
        <end position="321"/>
    </location>
</feature>
<reference evidence="7 8" key="1">
    <citation type="submission" date="2020-11" db="EMBL/GenBank/DDBJ databases">
        <title>Fusibacter basophilias sp. nov.</title>
        <authorList>
            <person name="Qiu D."/>
        </authorList>
    </citation>
    <scope>NUCLEOTIDE SEQUENCE [LARGE SCALE GENOMIC DNA]</scope>
    <source>
        <strain evidence="7 8">Q10-2</strain>
    </source>
</reference>
<comment type="caution">
    <text evidence="7">The sequence shown here is derived from an EMBL/GenBank/DDBJ whole genome shotgun (WGS) entry which is preliminary data.</text>
</comment>
<dbReference type="SUPFAM" id="SSF111369">
    <property type="entry name" value="HlyD-like secretion proteins"/>
    <property type="match status" value="2"/>
</dbReference>
<sequence>MKTITLFKKKTLIKDWIKKHIKAIAVTSVVGITFLAVLFNSLAIANKEESPKLLYGTISAQDISINSKIPGRIAKLYVTEGQSVKSGDPLVEITSDELEAKKAQLLAQINQAEAGVEASKASVEMANANYELAKDRVAQAQAGVKASTSQKDMASATNDKATNGARTQEVAQAESAFLLMDTTYQRALILFDGGAISQQKLDEIKTQRDIYEQTLLMAQEGARSEDKMAVAAQLSMAQAGIAASNAVLSQASEAVNIAMAQVNQANAGLIASEGKLEQAKAGLAEIEVYLSESIIKAPIDGTVTTLNSDVGELVSTGTSIGTVSNLETCWVSVDLDESKLNGLSEGQTVSVNLPAYPDQLLQGTVVTINKQPDFAVKKATNENGNLDLVSYAVKIELDNNDALLRPGMTATVDFETPVITEVTTDSEAPASSETSVDSEAPANSETSVDSVTPANSEATADSETLDVE</sequence>
<feature type="compositionally biased region" description="Polar residues" evidence="3">
    <location>
        <begin position="146"/>
        <end position="166"/>
    </location>
</feature>
<dbReference type="InterPro" id="IPR058636">
    <property type="entry name" value="Beta-barrel_YknX"/>
</dbReference>
<name>A0ABR9ZXC2_9FIRM</name>
<keyword evidence="8" id="KW-1185">Reference proteome</keyword>
<comment type="subcellular location">
    <subcellularLocation>
        <location evidence="1">Cell envelope</location>
    </subcellularLocation>
</comment>
<keyword evidence="4" id="KW-1133">Transmembrane helix</keyword>
<keyword evidence="2" id="KW-0175">Coiled coil</keyword>
<feature type="region of interest" description="Disordered" evidence="3">
    <location>
        <begin position="143"/>
        <end position="166"/>
    </location>
</feature>
<dbReference type="EMBL" id="JADKNH010000013">
    <property type="protein sequence ID" value="MBF4695113.1"/>
    <property type="molecule type" value="Genomic_DNA"/>
</dbReference>
<keyword evidence="4" id="KW-0812">Transmembrane</keyword>
<evidence type="ECO:0000256" key="3">
    <source>
        <dbReference type="SAM" id="MobiDB-lite"/>
    </source>
</evidence>
<evidence type="ECO:0000313" key="7">
    <source>
        <dbReference type="EMBL" id="MBF4695113.1"/>
    </source>
</evidence>
<dbReference type="InterPro" id="IPR050465">
    <property type="entry name" value="UPF0194_transport"/>
</dbReference>
<evidence type="ECO:0000259" key="5">
    <source>
        <dbReference type="Pfam" id="PF25917"/>
    </source>
</evidence>
<feature type="region of interest" description="Disordered" evidence="3">
    <location>
        <begin position="422"/>
        <end position="468"/>
    </location>
</feature>
<dbReference type="Pfam" id="PF25990">
    <property type="entry name" value="Beta-barrel_YknX"/>
    <property type="match status" value="1"/>
</dbReference>
<feature type="transmembrane region" description="Helical" evidence="4">
    <location>
        <begin position="21"/>
        <end position="44"/>
    </location>
</feature>
<dbReference type="PRINTS" id="PR01490">
    <property type="entry name" value="RTXTOXIND"/>
</dbReference>
<evidence type="ECO:0000256" key="2">
    <source>
        <dbReference type="ARBA" id="ARBA00023054"/>
    </source>
</evidence>
<feature type="compositionally biased region" description="Polar residues" evidence="3">
    <location>
        <begin position="422"/>
        <end position="462"/>
    </location>
</feature>
<dbReference type="Gene3D" id="2.40.30.170">
    <property type="match status" value="1"/>
</dbReference>
<accession>A0ABR9ZXC2</accession>
<gene>
    <name evidence="7" type="ORF">ISU02_18595</name>
</gene>
<organism evidence="7 8">
    <name type="scientific">Fusibacter ferrireducens</name>
    <dbReference type="NCBI Taxonomy" id="2785058"/>
    <lineage>
        <taxon>Bacteria</taxon>
        <taxon>Bacillati</taxon>
        <taxon>Bacillota</taxon>
        <taxon>Clostridia</taxon>
        <taxon>Eubacteriales</taxon>
        <taxon>Eubacteriales Family XII. Incertae Sedis</taxon>
        <taxon>Fusibacter</taxon>
    </lineage>
</organism>
<feature type="domain" description="YknX-like beta-barrel" evidence="6">
    <location>
        <begin position="331"/>
        <end position="412"/>
    </location>
</feature>
<dbReference type="RefSeq" id="WP_194703356.1">
    <property type="nucleotide sequence ID" value="NZ_JADKNH010000013.1"/>
</dbReference>